<feature type="signal peptide" evidence="5">
    <location>
        <begin position="1"/>
        <end position="20"/>
    </location>
</feature>
<dbReference type="InterPro" id="IPR010104">
    <property type="entry name" value="TonB_rcpt_bac"/>
</dbReference>
<evidence type="ECO:0000313" key="8">
    <source>
        <dbReference type="Proteomes" id="UP001596050"/>
    </source>
</evidence>
<evidence type="ECO:0000256" key="3">
    <source>
        <dbReference type="ARBA" id="ARBA00023136"/>
    </source>
</evidence>
<gene>
    <name evidence="7" type="ORF">ACFPN5_24765</name>
</gene>
<dbReference type="InterPro" id="IPR012910">
    <property type="entry name" value="Plug_dom"/>
</dbReference>
<comment type="caution">
    <text evidence="7">The sequence shown here is derived from an EMBL/GenBank/DDBJ whole genome shotgun (WGS) entry which is preliminary data.</text>
</comment>
<comment type="similarity">
    <text evidence="2">Belongs to the TonB-dependent receptor family.</text>
</comment>
<evidence type="ECO:0000256" key="1">
    <source>
        <dbReference type="ARBA" id="ARBA00004442"/>
    </source>
</evidence>
<dbReference type="Gene3D" id="2.40.170.20">
    <property type="entry name" value="TonB-dependent receptor, beta-barrel domain"/>
    <property type="match status" value="1"/>
</dbReference>
<dbReference type="NCBIfam" id="TIGR01782">
    <property type="entry name" value="TonB-Xanth-Caul"/>
    <property type="match status" value="1"/>
</dbReference>
<dbReference type="Gene3D" id="2.170.130.10">
    <property type="entry name" value="TonB-dependent receptor, plug domain"/>
    <property type="match status" value="1"/>
</dbReference>
<comment type="subcellular location">
    <subcellularLocation>
        <location evidence="1">Cell outer membrane</location>
    </subcellularLocation>
</comment>
<dbReference type="InterPro" id="IPR036942">
    <property type="entry name" value="Beta-barrel_TonB_sf"/>
</dbReference>
<evidence type="ECO:0000256" key="2">
    <source>
        <dbReference type="ARBA" id="ARBA00009810"/>
    </source>
</evidence>
<feature type="chain" id="PRO_5045929093" evidence="5">
    <location>
        <begin position="21"/>
        <end position="1232"/>
    </location>
</feature>
<dbReference type="Proteomes" id="UP001596050">
    <property type="component" value="Unassembled WGS sequence"/>
</dbReference>
<dbReference type="InterPro" id="IPR037066">
    <property type="entry name" value="Plug_dom_sf"/>
</dbReference>
<name>A0ABW0LDM1_9BURK</name>
<accession>A0ABW0LDM1</accession>
<evidence type="ECO:0000313" key="7">
    <source>
        <dbReference type="EMBL" id="MFC5463032.1"/>
    </source>
</evidence>
<dbReference type="EMBL" id="JBHSMU010000019">
    <property type="protein sequence ID" value="MFC5463032.1"/>
    <property type="molecule type" value="Genomic_DNA"/>
</dbReference>
<evidence type="ECO:0000256" key="5">
    <source>
        <dbReference type="SAM" id="SignalP"/>
    </source>
</evidence>
<sequence>MSYSVALALASLVAGNMAVAQERPAEGKDAPAAEEATIQTVKVVATRASQQSGIDRKKNAATAMDSIVAEDVGSLPDRNIGEAISRMSGVALDRGEYGEGVSVAVRGNSADLTRVELDGQGVQSAGGADMGATSGASGRASEFRQLSADLIKSVDVVKGSTADMTEGSLGGGIIIKTRTGLDFKKPYASLRVGAAQGSLDKKWTPDTNVVLADKFLDGRLGLILNASSTTLSNQSHSVQTAFSALQGYYRTADFDHSPEKTFTFMPGTLNMADSSVNQPLLQTPLSAGGMFNFASPLEVLTRSAAAQTKADCRAAFPALTTAQINAMASAGRANAYTQRGNELSTCLNQWNDYTPSGPRYFVKRELDKRQNLDLRADFKVNNDLKVFAKGSYNRRKIDMHQLTYALGNIATNPGIVISPAYVGRAFVDNNTIGTREAVPGSGYYTYDTPTVRNNGYPYPGMAINIDPASVVVDSNHHLTKYTISDGAATTDQLRDRGQVNAKYLQLGGTYKRDNLTADFFVADARSDFRRAQRRISFSNFYGPATMEVLPNGLWGYSFPGSSFDQSDPAQYARLFPAASNSSAVAAGPLNTRAIPAYTIAQQPLLTPGNPRTEAFWNPQIRETFEQTAKLDLAYAMPESVPFLSRVKAGFILRKNGLDNWNPGDGNSAGIIRKAAVGTFGQPGYQAPIVIPTPIARTLVQGCENTPGSLATGGKACEYGYVISPDPRLANNGTVTLNAQQWQDLVAAGLNGQATSTRFFDGAKGRPDALLNNWTQLDVDKLFALVNARNTNYDCVKECVGNDGVLYAQPKQELRERSEAFYLMGDFSIDRFPFTNRALPFNFALDGNIGVRYVRTKVSGSGLMTLVSIAKTADFDPLVPNAVGGTVTNTFVQNTAVNAKADDILPSLNLAAWLMPDQLVLRYSGAKTVARPPVANLLPSGTCTYDERTADGDQPGTQRCSGTLGNPALQAQQNFNQNLSVEYYPNRDTMLTVAVFKQRGKIGPGISQGVNSIPLFAGSSLIDPATGVDLGALPFDYSMWVNGAATTRKGLELGAKTAFTFLPWRLRYTGFDANATKLRSVTTTQNAVDLLTGVPLPPQRESKYSYNYALWYDDGRLSGRVAVQAVAASFSCIAGCTQQGAIQNYPALGVQLTRFPYNPGSPNFRDTTRFIDAKVAYKLMPNLEVFVEGRNLGNATTTNSQGSFAPFANGTPNILDYAYSGRRIMVGMNFRTM</sequence>
<reference evidence="8" key="1">
    <citation type="journal article" date="2019" name="Int. J. Syst. Evol. Microbiol.">
        <title>The Global Catalogue of Microorganisms (GCM) 10K type strain sequencing project: providing services to taxonomists for standard genome sequencing and annotation.</title>
        <authorList>
            <consortium name="The Broad Institute Genomics Platform"/>
            <consortium name="The Broad Institute Genome Sequencing Center for Infectious Disease"/>
            <person name="Wu L."/>
            <person name="Ma J."/>
        </authorList>
    </citation>
    <scope>NUCLEOTIDE SEQUENCE [LARGE SCALE GENOMIC DNA]</scope>
    <source>
        <strain evidence="8">KACC 12649</strain>
    </source>
</reference>
<organism evidence="7 8">
    <name type="scientific">Massilia niabensis</name>
    <dbReference type="NCBI Taxonomy" id="544910"/>
    <lineage>
        <taxon>Bacteria</taxon>
        <taxon>Pseudomonadati</taxon>
        <taxon>Pseudomonadota</taxon>
        <taxon>Betaproteobacteria</taxon>
        <taxon>Burkholderiales</taxon>
        <taxon>Oxalobacteraceae</taxon>
        <taxon>Telluria group</taxon>
        <taxon>Massilia</taxon>
    </lineage>
</organism>
<dbReference type="PANTHER" id="PTHR40980:SF3">
    <property type="entry name" value="TONB-DEPENDENT RECEPTOR-LIKE BETA-BARREL DOMAIN-CONTAINING PROTEIN"/>
    <property type="match status" value="1"/>
</dbReference>
<feature type="domain" description="TonB-dependent receptor plug" evidence="6">
    <location>
        <begin position="57"/>
        <end position="171"/>
    </location>
</feature>
<dbReference type="SUPFAM" id="SSF56935">
    <property type="entry name" value="Porins"/>
    <property type="match status" value="1"/>
</dbReference>
<keyword evidence="5" id="KW-0732">Signal</keyword>
<proteinExistence type="inferred from homology"/>
<keyword evidence="7" id="KW-0675">Receptor</keyword>
<protein>
    <submittedName>
        <fullName evidence="7">TonB-dependent receptor</fullName>
    </submittedName>
</protein>
<dbReference type="PANTHER" id="PTHR40980">
    <property type="entry name" value="PLUG DOMAIN-CONTAINING PROTEIN"/>
    <property type="match status" value="1"/>
</dbReference>
<keyword evidence="4" id="KW-0998">Cell outer membrane</keyword>
<dbReference type="RefSeq" id="WP_379786515.1">
    <property type="nucleotide sequence ID" value="NZ_JBHSMU010000019.1"/>
</dbReference>
<evidence type="ECO:0000259" key="6">
    <source>
        <dbReference type="Pfam" id="PF07715"/>
    </source>
</evidence>
<evidence type="ECO:0000256" key="4">
    <source>
        <dbReference type="ARBA" id="ARBA00023237"/>
    </source>
</evidence>
<keyword evidence="8" id="KW-1185">Reference proteome</keyword>
<keyword evidence="3" id="KW-0472">Membrane</keyword>
<dbReference type="Pfam" id="PF07715">
    <property type="entry name" value="Plug"/>
    <property type="match status" value="1"/>
</dbReference>